<dbReference type="GO" id="GO:0006955">
    <property type="term" value="P:immune response"/>
    <property type="evidence" value="ECO:0007669"/>
    <property type="project" value="TreeGrafter"/>
</dbReference>
<reference evidence="1 2" key="1">
    <citation type="journal article" date="2014" name="Nat. Genet.">
        <title>Whole-genome sequence of a flatfish provides insights into ZW sex chromosome evolution and adaptation to a benthic lifestyle.</title>
        <authorList>
            <person name="Chen S."/>
            <person name="Zhang G."/>
            <person name="Shao C."/>
            <person name="Huang Q."/>
            <person name="Liu G."/>
            <person name="Zhang P."/>
            <person name="Song W."/>
            <person name="An N."/>
            <person name="Chalopin D."/>
            <person name="Volff J.N."/>
            <person name="Hong Y."/>
            <person name="Li Q."/>
            <person name="Sha Z."/>
            <person name="Zhou H."/>
            <person name="Xie M."/>
            <person name="Yu Q."/>
            <person name="Liu Y."/>
            <person name="Xiang H."/>
            <person name="Wang N."/>
            <person name="Wu K."/>
            <person name="Yang C."/>
            <person name="Zhou Q."/>
            <person name="Liao X."/>
            <person name="Yang L."/>
            <person name="Hu Q."/>
            <person name="Zhang J."/>
            <person name="Meng L."/>
            <person name="Jin L."/>
            <person name="Tian Y."/>
            <person name="Lian J."/>
            <person name="Yang J."/>
            <person name="Miao G."/>
            <person name="Liu S."/>
            <person name="Liang Z."/>
            <person name="Yan F."/>
            <person name="Li Y."/>
            <person name="Sun B."/>
            <person name="Zhang H."/>
            <person name="Zhang J."/>
            <person name="Zhu Y."/>
            <person name="Du M."/>
            <person name="Zhao Y."/>
            <person name="Schartl M."/>
            <person name="Tang Q."/>
            <person name="Wang J."/>
        </authorList>
    </citation>
    <scope>NUCLEOTIDE SEQUENCE</scope>
</reference>
<accession>A0A3P8W2P0</accession>
<dbReference type="Proteomes" id="UP000265120">
    <property type="component" value="Chromosome 17"/>
</dbReference>
<dbReference type="Gene3D" id="3.40.50.300">
    <property type="entry name" value="P-loop containing nucleotide triphosphate hydrolases"/>
    <property type="match status" value="1"/>
</dbReference>
<evidence type="ECO:0000313" key="2">
    <source>
        <dbReference type="Proteomes" id="UP000265120"/>
    </source>
</evidence>
<organism evidence="1 2">
    <name type="scientific">Cynoglossus semilaevis</name>
    <name type="common">Tongue sole</name>
    <dbReference type="NCBI Taxonomy" id="244447"/>
    <lineage>
        <taxon>Eukaryota</taxon>
        <taxon>Metazoa</taxon>
        <taxon>Chordata</taxon>
        <taxon>Craniata</taxon>
        <taxon>Vertebrata</taxon>
        <taxon>Euteleostomi</taxon>
        <taxon>Actinopterygii</taxon>
        <taxon>Neopterygii</taxon>
        <taxon>Teleostei</taxon>
        <taxon>Neoteleostei</taxon>
        <taxon>Acanthomorphata</taxon>
        <taxon>Carangaria</taxon>
        <taxon>Pleuronectiformes</taxon>
        <taxon>Pleuronectoidei</taxon>
        <taxon>Cynoglossidae</taxon>
        <taxon>Cynoglossinae</taxon>
        <taxon>Cynoglossus</taxon>
    </lineage>
</organism>
<protein>
    <submittedName>
        <fullName evidence="1">Interferon-induced protein 44-like</fullName>
    </submittedName>
</protein>
<dbReference type="PANTHER" id="PTHR14241">
    <property type="entry name" value="INTERFERON-INDUCED PROTEIN 44"/>
    <property type="match status" value="1"/>
</dbReference>
<dbReference type="AlphaFoldDB" id="A0A3P8W2P0"/>
<evidence type="ECO:0000313" key="1">
    <source>
        <dbReference type="Ensembl" id="ENSCSEP00000020772.1"/>
    </source>
</evidence>
<proteinExistence type="predicted"/>
<dbReference type="GeneTree" id="ENSGT00940000160560"/>
<dbReference type="InterPro" id="IPR027417">
    <property type="entry name" value="P-loop_NTPase"/>
</dbReference>
<dbReference type="PANTHER" id="PTHR14241:SF1">
    <property type="entry name" value="INTERFERON-INDUCED PROTEIN 44-RELATED"/>
    <property type="match status" value="1"/>
</dbReference>
<name>A0A3P8W2P0_CYNSE</name>
<dbReference type="Ensembl" id="ENSCSET00000021037.1">
    <property type="protein sequence ID" value="ENSCSEP00000020772.1"/>
    <property type="gene ID" value="ENSCSEG00000013255.1"/>
</dbReference>
<reference evidence="1" key="3">
    <citation type="submission" date="2025-09" db="UniProtKB">
        <authorList>
            <consortium name="Ensembl"/>
        </authorList>
    </citation>
    <scope>IDENTIFICATION</scope>
</reference>
<dbReference type="SUPFAM" id="SSF52540">
    <property type="entry name" value="P-loop containing nucleoside triphosphate hydrolases"/>
    <property type="match status" value="1"/>
</dbReference>
<reference evidence="1" key="2">
    <citation type="submission" date="2025-08" db="UniProtKB">
        <authorList>
            <consortium name="Ensembl"/>
        </authorList>
    </citation>
    <scope>IDENTIFICATION</scope>
</reference>
<keyword evidence="2" id="KW-1185">Reference proteome</keyword>
<sequence>NAVLSSGVHPSALFSHPWRDLKTQTSLDFVKTYKPRNSEVRCLRILLHGPVGAGKSSFINSVDSVLQGRITGRALTDAVAGTSFTQRYMTYRIKKDEATHYSFLLNDIMAYEQHPGHGISVEDVKLVLSGHVLEGYKFVPDRPLTVGENGYNTDPTLEDITHVLVFVVPAGSISVLSENIVKKMREVRLAASEMGIPQLAILTKVDEACSHVQKNINNIYKSKFLKEQVDNFHVLLGIPLNCIFLVKNYSTELELNKVTNATVLAALRQMLSFGEDFLNNLES</sequence>